<dbReference type="Proteomes" id="UP000321353">
    <property type="component" value="Chromosome"/>
</dbReference>
<dbReference type="InterPro" id="IPR027417">
    <property type="entry name" value="P-loop_NTPase"/>
</dbReference>
<dbReference type="SUPFAM" id="SSF52540">
    <property type="entry name" value="P-loop containing nucleoside triphosphate hydrolases"/>
    <property type="match status" value="1"/>
</dbReference>
<reference evidence="5 6" key="1">
    <citation type="submission" date="2019-02" db="EMBL/GenBank/DDBJ databases">
        <title>Planctomycetal bacteria perform biofilm scaping via a novel small molecule.</title>
        <authorList>
            <person name="Jeske O."/>
            <person name="Boedeker C."/>
            <person name="Wiegand S."/>
            <person name="Breitling P."/>
            <person name="Kallscheuer N."/>
            <person name="Jogler M."/>
            <person name="Rohde M."/>
            <person name="Petersen J."/>
            <person name="Medema M.H."/>
            <person name="Surup F."/>
            <person name="Jogler C."/>
        </authorList>
    </citation>
    <scope>NUCLEOTIDE SEQUENCE [LARGE SCALE GENOMIC DNA]</scope>
    <source>
        <strain evidence="5 6">Mal15</strain>
    </source>
</reference>
<organism evidence="5 6">
    <name type="scientific">Stieleria maiorica</name>
    <dbReference type="NCBI Taxonomy" id="2795974"/>
    <lineage>
        <taxon>Bacteria</taxon>
        <taxon>Pseudomonadati</taxon>
        <taxon>Planctomycetota</taxon>
        <taxon>Planctomycetia</taxon>
        <taxon>Pirellulales</taxon>
        <taxon>Pirellulaceae</taxon>
        <taxon>Stieleria</taxon>
    </lineage>
</organism>
<dbReference type="CDD" id="cd01129">
    <property type="entry name" value="PulE-GspE-like"/>
    <property type="match status" value="1"/>
</dbReference>
<evidence type="ECO:0000259" key="4">
    <source>
        <dbReference type="Pfam" id="PF00437"/>
    </source>
</evidence>
<keyword evidence="6" id="KW-1185">Reference proteome</keyword>
<dbReference type="PANTHER" id="PTHR30258:SF2">
    <property type="entry name" value="COMG OPERON PROTEIN 1"/>
    <property type="match status" value="1"/>
</dbReference>
<dbReference type="KEGG" id="smam:Mal15_31450"/>
<dbReference type="GO" id="GO:0005524">
    <property type="term" value="F:ATP binding"/>
    <property type="evidence" value="ECO:0007669"/>
    <property type="project" value="UniProtKB-KW"/>
</dbReference>
<evidence type="ECO:0000256" key="1">
    <source>
        <dbReference type="ARBA" id="ARBA00006611"/>
    </source>
</evidence>
<dbReference type="GO" id="GO:0016887">
    <property type="term" value="F:ATP hydrolysis activity"/>
    <property type="evidence" value="ECO:0007669"/>
    <property type="project" value="TreeGrafter"/>
</dbReference>
<dbReference type="AlphaFoldDB" id="A0A5B9MHN3"/>
<protein>
    <submittedName>
        <fullName evidence="5">Type II secretion system protein E</fullName>
    </submittedName>
</protein>
<name>A0A5B9MHN3_9BACT</name>
<keyword evidence="2" id="KW-0547">Nucleotide-binding</keyword>
<evidence type="ECO:0000256" key="3">
    <source>
        <dbReference type="ARBA" id="ARBA00022840"/>
    </source>
</evidence>
<feature type="domain" description="Bacterial type II secretion system protein E" evidence="4">
    <location>
        <begin position="2"/>
        <end position="364"/>
    </location>
</feature>
<keyword evidence="3" id="KW-0067">ATP-binding</keyword>
<dbReference type="GO" id="GO:0005886">
    <property type="term" value="C:plasma membrane"/>
    <property type="evidence" value="ECO:0007669"/>
    <property type="project" value="TreeGrafter"/>
</dbReference>
<dbReference type="PANTHER" id="PTHR30258">
    <property type="entry name" value="TYPE II SECRETION SYSTEM PROTEIN GSPE-RELATED"/>
    <property type="match status" value="1"/>
</dbReference>
<dbReference type="Gene3D" id="3.40.50.300">
    <property type="entry name" value="P-loop containing nucleotide triphosphate hydrolases"/>
    <property type="match status" value="1"/>
</dbReference>
<dbReference type="Gene3D" id="3.30.450.90">
    <property type="match status" value="1"/>
</dbReference>
<dbReference type="Pfam" id="PF00437">
    <property type="entry name" value="T2SSE"/>
    <property type="match status" value="1"/>
</dbReference>
<accession>A0A5B9MHN3</accession>
<gene>
    <name evidence="5" type="primary">epsE_4</name>
    <name evidence="5" type="ORF">Mal15_31450</name>
</gene>
<comment type="similarity">
    <text evidence="1">Belongs to the GSP E family.</text>
</comment>
<evidence type="ECO:0000313" key="5">
    <source>
        <dbReference type="EMBL" id="QEF99085.1"/>
    </source>
</evidence>
<dbReference type="EMBL" id="CP036264">
    <property type="protein sequence ID" value="QEF99085.1"/>
    <property type="molecule type" value="Genomic_DNA"/>
</dbReference>
<evidence type="ECO:0000313" key="6">
    <source>
        <dbReference type="Proteomes" id="UP000321353"/>
    </source>
</evidence>
<proteinExistence type="inferred from homology"/>
<evidence type="ECO:0000256" key="2">
    <source>
        <dbReference type="ARBA" id="ARBA00022741"/>
    </source>
</evidence>
<dbReference type="InterPro" id="IPR001482">
    <property type="entry name" value="T2SS/T4SS_dom"/>
</dbReference>
<sequence length="370" mass="40096">MVNDCLTAALQRGASDVHLQPRSRRWEVAFRIDGVLQPYESFEISDHSDPVSRLMALAALPSYRAGVPQEGPLRWQDDAGQTHEMRLGVFPTVHGNRAVIRIMGDRQSLRQIDGLGFDATTIRRVRTVCDARDGWLLVAGPAGSGKTTTLYACLSYIAETGFGRSVLTIEDPIESVIDSISQSQLQPSSGMTLASAMRAAVRQDAEVLLVSEIRDVDTAEAVLAASMTGHLCFSSIHAGSIGATLRRLVQMKLPIYAIQSGLRGILCQRLLRKTCTECPGPSESSADSDCKRCHGTGYQGRLPVAQLLCFDGSAAGHAVFDALTEGRSAMEIDAIAARAGIDSLYDQATRLVDEGRTDMDEVFRVLGRRE</sequence>